<evidence type="ECO:0000256" key="5">
    <source>
        <dbReference type="ARBA" id="ARBA00022840"/>
    </source>
</evidence>
<sequence length="606" mass="68157">MSFLWGSGGGSNNSEDEDREDGDEIGEDVKGKVVADFDPTALERGAQKNLEISGSCVYKGGGGGGSIARDRQINECERRIETSDDPREDEANGGAEARARIDPAEPIAPRAHSANGARQQDARERVESGAMEGAHGRRSASKAAVGAAAVSEKKKAQEEFLQKQRQVNEENIRRQQQSNEEMEKMKLKTLEHKHRLDQELAKTKAKAKMEAQIELERKNEEIHLRSQRERLQEERKTQLEVAKEKFAAWRDMAKGSMDTLTDQHKMKVLGFGIVGIALGVYTARKGVNIAGQYIESRLGKPNLVRETSRWSPADYLRLGKWRWYWTRWWHQQPLQKSKELEELKGIILAPHVKNKMQFIARATRNTKQRKGPFRHLCIYGPPGTGKTLFARTLSRDSGLDYAIISGGDFAQLGPNAVTELHKVFDWAEAARKGTILFIDEADAFLRKGREGDVMSEHMRNALSAFLYRTGTETTHFMIVLATNVPGALDKAVLDRIDDLVEFPLPGDDERKEMLQHYFNQFISQANSSKTGFFGGAPIVVKGFEEDPIIWDRLTDMTKGLSGRQIAKYMIHVQATMYGSSSNTELTPFLMQQLLETFLKSRAFGLE</sequence>
<feature type="compositionally biased region" description="Acidic residues" evidence="11">
    <location>
        <begin position="14"/>
        <end position="26"/>
    </location>
</feature>
<dbReference type="Pfam" id="PF00004">
    <property type="entry name" value="AAA"/>
    <property type="match status" value="1"/>
</dbReference>
<comment type="subcellular location">
    <subcellularLocation>
        <location evidence="1">Mitochondrion inner membrane</location>
    </subcellularLocation>
    <subcellularLocation>
        <location evidence="2">Mitochondrion matrix</location>
        <location evidence="2">Mitochondrion nucleoid</location>
    </subcellularLocation>
</comment>
<keyword evidence="4" id="KW-0999">Mitochondrion inner membrane</keyword>
<evidence type="ECO:0000256" key="6">
    <source>
        <dbReference type="ARBA" id="ARBA00023054"/>
    </source>
</evidence>
<proteinExistence type="predicted"/>
<accession>X6NTT2</accession>
<evidence type="ECO:0000256" key="9">
    <source>
        <dbReference type="ARBA" id="ARBA00023271"/>
    </source>
</evidence>
<feature type="domain" description="AAA+ ATPase" evidence="12">
    <location>
        <begin position="372"/>
        <end position="506"/>
    </location>
</feature>
<dbReference type="InterPro" id="IPR027417">
    <property type="entry name" value="P-loop_NTPase"/>
</dbReference>
<keyword evidence="6 10" id="KW-0175">Coiled coil</keyword>
<keyword evidence="5" id="KW-0067">ATP-binding</keyword>
<evidence type="ECO:0000256" key="2">
    <source>
        <dbReference type="ARBA" id="ARBA00004436"/>
    </source>
</evidence>
<dbReference type="Pfam" id="PF12037">
    <property type="entry name" value="ATAD3_N"/>
    <property type="match status" value="1"/>
</dbReference>
<dbReference type="InterPro" id="IPR003593">
    <property type="entry name" value="AAA+_ATPase"/>
</dbReference>
<dbReference type="PANTHER" id="PTHR23075:SF0">
    <property type="entry name" value="ATPASE FAMILY AAA DOMAIN-CONTAINING PROTEIN 3"/>
    <property type="match status" value="1"/>
</dbReference>
<dbReference type="InterPro" id="IPR003959">
    <property type="entry name" value="ATPase_AAA_core"/>
</dbReference>
<dbReference type="Proteomes" id="UP000023152">
    <property type="component" value="Unassembled WGS sequence"/>
</dbReference>
<reference evidence="13 14" key="1">
    <citation type="journal article" date="2013" name="Curr. Biol.">
        <title>The Genome of the Foraminiferan Reticulomyxa filosa.</title>
        <authorList>
            <person name="Glockner G."/>
            <person name="Hulsmann N."/>
            <person name="Schleicher M."/>
            <person name="Noegel A.A."/>
            <person name="Eichinger L."/>
            <person name="Gallinger C."/>
            <person name="Pawlowski J."/>
            <person name="Sierra R."/>
            <person name="Euteneuer U."/>
            <person name="Pillet L."/>
            <person name="Moustafa A."/>
            <person name="Platzer M."/>
            <person name="Groth M."/>
            <person name="Szafranski K."/>
            <person name="Schliwa M."/>
        </authorList>
    </citation>
    <scope>NUCLEOTIDE SEQUENCE [LARGE SCALE GENOMIC DNA]</scope>
</reference>
<dbReference type="OMA" id="HKSITGG"/>
<dbReference type="OrthoDB" id="199596at2759"/>
<keyword evidence="9" id="KW-1135">Mitochondrion nucleoid</keyword>
<feature type="compositionally biased region" description="Gly residues" evidence="11">
    <location>
        <begin position="1"/>
        <end position="11"/>
    </location>
</feature>
<name>X6NTT2_RETFI</name>
<dbReference type="PANTHER" id="PTHR23075">
    <property type="entry name" value="PUTATIVE ATP-ASE"/>
    <property type="match status" value="1"/>
</dbReference>
<dbReference type="SMART" id="SM00382">
    <property type="entry name" value="AAA"/>
    <property type="match status" value="1"/>
</dbReference>
<evidence type="ECO:0000259" key="12">
    <source>
        <dbReference type="SMART" id="SM00382"/>
    </source>
</evidence>
<organism evidence="13 14">
    <name type="scientific">Reticulomyxa filosa</name>
    <dbReference type="NCBI Taxonomy" id="46433"/>
    <lineage>
        <taxon>Eukaryota</taxon>
        <taxon>Sar</taxon>
        <taxon>Rhizaria</taxon>
        <taxon>Retaria</taxon>
        <taxon>Foraminifera</taxon>
        <taxon>Monothalamids</taxon>
        <taxon>Reticulomyxidae</taxon>
        <taxon>Reticulomyxa</taxon>
    </lineage>
</organism>
<evidence type="ECO:0000256" key="3">
    <source>
        <dbReference type="ARBA" id="ARBA00022741"/>
    </source>
</evidence>
<dbReference type="GO" id="GO:0007005">
    <property type="term" value="P:mitochondrion organization"/>
    <property type="evidence" value="ECO:0007669"/>
    <property type="project" value="TreeGrafter"/>
</dbReference>
<evidence type="ECO:0000256" key="7">
    <source>
        <dbReference type="ARBA" id="ARBA00023128"/>
    </source>
</evidence>
<evidence type="ECO:0000256" key="4">
    <source>
        <dbReference type="ARBA" id="ARBA00022792"/>
    </source>
</evidence>
<feature type="region of interest" description="Disordered" evidence="11">
    <location>
        <begin position="1"/>
        <end position="33"/>
    </location>
</feature>
<dbReference type="EMBL" id="ASPP01005886">
    <property type="protein sequence ID" value="ETO29705.1"/>
    <property type="molecule type" value="Genomic_DNA"/>
</dbReference>
<comment type="caution">
    <text evidence="13">The sequence shown here is derived from an EMBL/GenBank/DDBJ whole genome shotgun (WGS) entry which is preliminary data.</text>
</comment>
<dbReference type="Gene3D" id="3.40.50.300">
    <property type="entry name" value="P-loop containing nucleotide triphosphate hydrolases"/>
    <property type="match status" value="1"/>
</dbReference>
<feature type="coiled-coil region" evidence="10">
    <location>
        <begin position="153"/>
        <end position="237"/>
    </location>
</feature>
<dbReference type="GO" id="GO:0005524">
    <property type="term" value="F:ATP binding"/>
    <property type="evidence" value="ECO:0007669"/>
    <property type="project" value="UniProtKB-KW"/>
</dbReference>
<dbReference type="SUPFAM" id="SSF52540">
    <property type="entry name" value="P-loop containing nucleoside triphosphate hydrolases"/>
    <property type="match status" value="1"/>
</dbReference>
<keyword evidence="3" id="KW-0547">Nucleotide-binding</keyword>
<dbReference type="GO" id="GO:0008270">
    <property type="term" value="F:zinc ion binding"/>
    <property type="evidence" value="ECO:0007669"/>
    <property type="project" value="TreeGrafter"/>
</dbReference>
<evidence type="ECO:0000313" key="14">
    <source>
        <dbReference type="Proteomes" id="UP000023152"/>
    </source>
</evidence>
<evidence type="ECO:0000256" key="10">
    <source>
        <dbReference type="SAM" id="Coils"/>
    </source>
</evidence>
<evidence type="ECO:0000313" key="13">
    <source>
        <dbReference type="EMBL" id="ETO29705.1"/>
    </source>
</evidence>
<evidence type="ECO:0000256" key="8">
    <source>
        <dbReference type="ARBA" id="ARBA00023136"/>
    </source>
</evidence>
<dbReference type="GO" id="GO:0042645">
    <property type="term" value="C:mitochondrial nucleoid"/>
    <property type="evidence" value="ECO:0007669"/>
    <property type="project" value="UniProtKB-SubCell"/>
</dbReference>
<protein>
    <recommendedName>
        <fullName evidence="12">AAA+ ATPase domain-containing protein</fullName>
    </recommendedName>
</protein>
<dbReference type="GO" id="GO:0005743">
    <property type="term" value="C:mitochondrial inner membrane"/>
    <property type="evidence" value="ECO:0007669"/>
    <property type="project" value="UniProtKB-SubCell"/>
</dbReference>
<dbReference type="GO" id="GO:0016887">
    <property type="term" value="F:ATP hydrolysis activity"/>
    <property type="evidence" value="ECO:0007669"/>
    <property type="project" value="InterPro"/>
</dbReference>
<feature type="compositionally biased region" description="Basic and acidic residues" evidence="11">
    <location>
        <begin position="68"/>
        <end position="85"/>
    </location>
</feature>
<evidence type="ECO:0000256" key="1">
    <source>
        <dbReference type="ARBA" id="ARBA00004273"/>
    </source>
</evidence>
<dbReference type="AlphaFoldDB" id="X6NTT2"/>
<evidence type="ECO:0000256" key="11">
    <source>
        <dbReference type="SAM" id="MobiDB-lite"/>
    </source>
</evidence>
<dbReference type="InterPro" id="IPR021911">
    <property type="entry name" value="ATAD3_N"/>
</dbReference>
<keyword evidence="7" id="KW-0496">Mitochondrion</keyword>
<gene>
    <name evidence="13" type="ORF">RFI_07415</name>
</gene>
<feature type="region of interest" description="Disordered" evidence="11">
    <location>
        <begin position="52"/>
        <end position="149"/>
    </location>
</feature>
<keyword evidence="14" id="KW-1185">Reference proteome</keyword>
<keyword evidence="8" id="KW-0472">Membrane</keyword>